<evidence type="ECO:0000256" key="1">
    <source>
        <dbReference type="SAM" id="Phobius"/>
    </source>
</evidence>
<accession>A0A7R9LJN4</accession>
<reference evidence="2" key="1">
    <citation type="submission" date="2020-11" db="EMBL/GenBank/DDBJ databases">
        <authorList>
            <person name="Tran Van P."/>
        </authorList>
    </citation>
    <scope>NUCLEOTIDE SEQUENCE</scope>
</reference>
<evidence type="ECO:0000313" key="3">
    <source>
        <dbReference type="Proteomes" id="UP000759131"/>
    </source>
</evidence>
<keyword evidence="1" id="KW-1133">Transmembrane helix</keyword>
<sequence>MNQNNGNNSRLFSLIVNTLWMPFIVIAISVHVNYIKATKEDYIKRSQTFYSLYYKPKL</sequence>
<keyword evidence="3" id="KW-1185">Reference proteome</keyword>
<protein>
    <submittedName>
        <fullName evidence="2">Uncharacterized protein</fullName>
    </submittedName>
</protein>
<proteinExistence type="predicted"/>
<dbReference type="Proteomes" id="UP000759131">
    <property type="component" value="Unassembled WGS sequence"/>
</dbReference>
<evidence type="ECO:0000313" key="2">
    <source>
        <dbReference type="EMBL" id="CAD7642925.1"/>
    </source>
</evidence>
<keyword evidence="1" id="KW-0472">Membrane</keyword>
<dbReference type="EMBL" id="CAJPIZ010028174">
    <property type="protein sequence ID" value="CAG2119417.1"/>
    <property type="molecule type" value="Genomic_DNA"/>
</dbReference>
<gene>
    <name evidence="2" type="ORF">OSB1V03_LOCUS19366</name>
</gene>
<dbReference type="EMBL" id="OC882749">
    <property type="protein sequence ID" value="CAD7642925.1"/>
    <property type="molecule type" value="Genomic_DNA"/>
</dbReference>
<feature type="transmembrane region" description="Helical" evidence="1">
    <location>
        <begin position="12"/>
        <end position="35"/>
    </location>
</feature>
<dbReference type="AlphaFoldDB" id="A0A7R9LJN4"/>
<name>A0A7R9LJN4_9ACAR</name>
<keyword evidence="1" id="KW-0812">Transmembrane</keyword>
<organism evidence="2">
    <name type="scientific">Medioppia subpectinata</name>
    <dbReference type="NCBI Taxonomy" id="1979941"/>
    <lineage>
        <taxon>Eukaryota</taxon>
        <taxon>Metazoa</taxon>
        <taxon>Ecdysozoa</taxon>
        <taxon>Arthropoda</taxon>
        <taxon>Chelicerata</taxon>
        <taxon>Arachnida</taxon>
        <taxon>Acari</taxon>
        <taxon>Acariformes</taxon>
        <taxon>Sarcoptiformes</taxon>
        <taxon>Oribatida</taxon>
        <taxon>Brachypylina</taxon>
        <taxon>Oppioidea</taxon>
        <taxon>Oppiidae</taxon>
        <taxon>Medioppia</taxon>
    </lineage>
</organism>